<accession>A0A916LGB9</accession>
<name>A0A916LGB9_MYCTX</name>
<evidence type="ECO:0000313" key="2">
    <source>
        <dbReference type="Proteomes" id="UP000039021"/>
    </source>
</evidence>
<protein>
    <submittedName>
        <fullName evidence="1">Uncharacterized protein</fullName>
    </submittedName>
</protein>
<comment type="caution">
    <text evidence="1">The sequence shown here is derived from an EMBL/GenBank/DDBJ whole genome shotgun (WGS) entry which is preliminary data.</text>
</comment>
<evidence type="ECO:0000313" key="1">
    <source>
        <dbReference type="EMBL" id="CPB30921.1"/>
    </source>
</evidence>
<dbReference type="EMBL" id="CSBK01003854">
    <property type="protein sequence ID" value="CPB30921.1"/>
    <property type="molecule type" value="Genomic_DNA"/>
</dbReference>
<proteinExistence type="predicted"/>
<sequence length="49" mass="5115">MLGRKTMGGMTIVSWMSSTTAGTSMGSILKGPMLTSSWMSNSDMPGISI</sequence>
<dbReference type="AlphaFoldDB" id="A0A916LGB9"/>
<gene>
    <name evidence="1" type="ORF">ERS007739_05182</name>
</gene>
<dbReference type="Proteomes" id="UP000039021">
    <property type="component" value="Unassembled WGS sequence"/>
</dbReference>
<reference evidence="2" key="1">
    <citation type="submission" date="2015-03" db="EMBL/GenBank/DDBJ databases">
        <authorList>
            <consortium name="Pathogen Informatics"/>
        </authorList>
    </citation>
    <scope>NUCLEOTIDE SEQUENCE [LARGE SCALE GENOMIC DNA]</scope>
    <source>
        <strain evidence="2">N09902308</strain>
    </source>
</reference>
<organism evidence="1 2">
    <name type="scientific">Mycobacterium tuberculosis</name>
    <dbReference type="NCBI Taxonomy" id="1773"/>
    <lineage>
        <taxon>Bacteria</taxon>
        <taxon>Bacillati</taxon>
        <taxon>Actinomycetota</taxon>
        <taxon>Actinomycetes</taxon>
        <taxon>Mycobacteriales</taxon>
        <taxon>Mycobacteriaceae</taxon>
        <taxon>Mycobacterium</taxon>
        <taxon>Mycobacterium tuberculosis complex</taxon>
    </lineage>
</organism>